<feature type="compositionally biased region" description="Low complexity" evidence="2">
    <location>
        <begin position="126"/>
        <end position="157"/>
    </location>
</feature>
<dbReference type="InterPro" id="IPR051339">
    <property type="entry name" value="DnaJ_subfamily_B"/>
</dbReference>
<feature type="compositionally biased region" description="Basic and acidic residues" evidence="2">
    <location>
        <begin position="47"/>
        <end position="76"/>
    </location>
</feature>
<evidence type="ECO:0000256" key="1">
    <source>
        <dbReference type="ARBA" id="ARBA00023186"/>
    </source>
</evidence>
<dbReference type="SUPFAM" id="SSF49493">
    <property type="entry name" value="HSP40/DnaJ peptide-binding domain"/>
    <property type="match status" value="2"/>
</dbReference>
<dbReference type="GO" id="GO:0005829">
    <property type="term" value="C:cytosol"/>
    <property type="evidence" value="ECO:0007669"/>
    <property type="project" value="TreeGrafter"/>
</dbReference>
<dbReference type="InterPro" id="IPR008971">
    <property type="entry name" value="HSP40/DnaJ_pept-bd"/>
</dbReference>
<evidence type="ECO:0000313" key="4">
    <source>
        <dbReference type="EMBL" id="GAY52149.1"/>
    </source>
</evidence>
<accession>A0A2H5PIH0</accession>
<dbReference type="STRING" id="55188.A0A2H5PIH0"/>
<dbReference type="FunFam" id="2.60.260.20:FF:000006">
    <property type="entry name" value="DnaJ subfamily B member 13"/>
    <property type="match status" value="1"/>
</dbReference>
<evidence type="ECO:0000313" key="5">
    <source>
        <dbReference type="Proteomes" id="UP000236630"/>
    </source>
</evidence>
<dbReference type="PANTHER" id="PTHR24078:SF574">
    <property type="entry name" value="CHAPERONE DNAJ C-TERMINAL DOMAIN-CONTAINING PROTEIN"/>
    <property type="match status" value="1"/>
</dbReference>
<dbReference type="GO" id="GO:0051082">
    <property type="term" value="F:unfolded protein binding"/>
    <property type="evidence" value="ECO:0007669"/>
    <property type="project" value="InterPro"/>
</dbReference>
<comment type="caution">
    <text evidence="4">The sequence shown here is derived from an EMBL/GenBank/DDBJ whole genome shotgun (WGS) entry which is preliminary data.</text>
</comment>
<feature type="domain" description="Chaperone DnaJ C-terminal" evidence="3">
    <location>
        <begin position="203"/>
        <end position="362"/>
    </location>
</feature>
<organism evidence="4 5">
    <name type="scientific">Citrus unshiu</name>
    <name type="common">Satsuma mandarin</name>
    <name type="synonym">Citrus nobilis var. unshiu</name>
    <dbReference type="NCBI Taxonomy" id="55188"/>
    <lineage>
        <taxon>Eukaryota</taxon>
        <taxon>Viridiplantae</taxon>
        <taxon>Streptophyta</taxon>
        <taxon>Embryophyta</taxon>
        <taxon>Tracheophyta</taxon>
        <taxon>Spermatophyta</taxon>
        <taxon>Magnoliopsida</taxon>
        <taxon>eudicotyledons</taxon>
        <taxon>Gunneridae</taxon>
        <taxon>Pentapetalae</taxon>
        <taxon>rosids</taxon>
        <taxon>malvids</taxon>
        <taxon>Sapindales</taxon>
        <taxon>Rutaceae</taxon>
        <taxon>Aurantioideae</taxon>
        <taxon>Citrus</taxon>
    </lineage>
</organism>
<dbReference type="InterPro" id="IPR002939">
    <property type="entry name" value="DnaJ_C"/>
</dbReference>
<dbReference type="PANTHER" id="PTHR24078">
    <property type="entry name" value="DNAJ HOMOLOG SUBFAMILY C MEMBER"/>
    <property type="match status" value="1"/>
</dbReference>
<dbReference type="Pfam" id="PF01556">
    <property type="entry name" value="DnaJ_C"/>
    <property type="match status" value="1"/>
</dbReference>
<name>A0A2H5PIH0_CITUN</name>
<feature type="compositionally biased region" description="Basic and acidic residues" evidence="2">
    <location>
        <begin position="1"/>
        <end position="11"/>
    </location>
</feature>
<feature type="region of interest" description="Disordered" evidence="2">
    <location>
        <begin position="1"/>
        <end position="24"/>
    </location>
</feature>
<keyword evidence="1" id="KW-0143">Chaperone</keyword>
<feature type="region of interest" description="Disordered" evidence="2">
    <location>
        <begin position="45"/>
        <end position="114"/>
    </location>
</feature>
<sequence length="381" mass="42305">MVEENHPHIGDQTDASHISESRKKDSTLRVLFKFYKLLFTKWRNKKKNDESKTEHQRETNFEAGDGEPHPHNKGIEDNSDEETMQGVHSYRYNVDGIGVSDTPNSPGGLSKRRSVDNIFPLLPSYFSRSSSRRSPSPFSRSASRRSPSPTPSSLYRSISRKSAELTGHPGASPASLSRNTSRRSTTPIMYSNSTGIPVKPPAVEKKLECTLEELCFGCTKKIKITRDAITSSGQLIQDEEVLSIKVKPGWKKGTKITFEGKGNEVPGTQPADIIFLIAEKRHHLFRRDGDDLELAVEIPLVKALTGCTISVPLLGGEKMDLSIDDEIIHPGYVKMIEGQGMPTKDPEGARGNLKLLFLVDFPTELTDEQRSNVLGILEDCC</sequence>
<dbReference type="FunFam" id="2.60.260.20:FF:000015">
    <property type="entry name" value="Heat shock protein 40"/>
    <property type="match status" value="1"/>
</dbReference>
<proteinExistence type="predicted"/>
<feature type="compositionally biased region" description="Low complexity" evidence="2">
    <location>
        <begin position="177"/>
        <end position="186"/>
    </location>
</feature>
<evidence type="ECO:0000256" key="2">
    <source>
        <dbReference type="SAM" id="MobiDB-lite"/>
    </source>
</evidence>
<keyword evidence="5" id="KW-1185">Reference proteome</keyword>
<protein>
    <recommendedName>
        <fullName evidence="3">Chaperone DnaJ C-terminal domain-containing protein</fullName>
    </recommendedName>
</protein>
<dbReference type="GO" id="GO:0006457">
    <property type="term" value="P:protein folding"/>
    <property type="evidence" value="ECO:0007669"/>
    <property type="project" value="InterPro"/>
</dbReference>
<dbReference type="EMBL" id="BDQV01000077">
    <property type="protein sequence ID" value="GAY52149.1"/>
    <property type="molecule type" value="Genomic_DNA"/>
</dbReference>
<feature type="region of interest" description="Disordered" evidence="2">
    <location>
        <begin position="126"/>
        <end position="195"/>
    </location>
</feature>
<dbReference type="CDD" id="cd10747">
    <property type="entry name" value="DnaJ_C"/>
    <property type="match status" value="1"/>
</dbReference>
<reference evidence="4 5" key="1">
    <citation type="journal article" date="2017" name="Front. Genet.">
        <title>Draft sequencing of the heterozygous diploid genome of Satsuma (Citrus unshiu Marc.) using a hybrid assembly approach.</title>
        <authorList>
            <person name="Shimizu T."/>
            <person name="Tanizawa Y."/>
            <person name="Mochizuki T."/>
            <person name="Nagasaki H."/>
            <person name="Yoshioka T."/>
            <person name="Toyoda A."/>
            <person name="Fujiyama A."/>
            <person name="Kaminuma E."/>
            <person name="Nakamura Y."/>
        </authorList>
    </citation>
    <scope>NUCLEOTIDE SEQUENCE [LARGE SCALE GENOMIC DNA]</scope>
    <source>
        <strain evidence="5">cv. Miyagawa wase</strain>
    </source>
</reference>
<dbReference type="AlphaFoldDB" id="A0A2H5PIH0"/>
<dbReference type="Gene3D" id="2.60.260.20">
    <property type="entry name" value="Urease metallochaperone UreE, N-terminal domain"/>
    <property type="match status" value="2"/>
</dbReference>
<dbReference type="Proteomes" id="UP000236630">
    <property type="component" value="Unassembled WGS sequence"/>
</dbReference>
<dbReference type="GO" id="GO:0051087">
    <property type="term" value="F:protein-folding chaperone binding"/>
    <property type="evidence" value="ECO:0007669"/>
    <property type="project" value="TreeGrafter"/>
</dbReference>
<gene>
    <name evidence="4" type="ORF">CUMW_139660</name>
</gene>
<evidence type="ECO:0000259" key="3">
    <source>
        <dbReference type="Pfam" id="PF01556"/>
    </source>
</evidence>